<evidence type="ECO:0000313" key="7">
    <source>
        <dbReference type="Proteomes" id="UP000642107"/>
    </source>
</evidence>
<name>A0ABR9DRA3_9MICO</name>
<feature type="chain" id="PRO_5045604127" evidence="3">
    <location>
        <begin position="30"/>
        <end position="904"/>
    </location>
</feature>
<accession>A0ABR9DRA3</accession>
<dbReference type="RefSeq" id="WP_192279884.1">
    <property type="nucleotide sequence ID" value="NZ_JACZDF010000004.1"/>
</dbReference>
<feature type="domain" description="Peptidoglycan recognition protein family" evidence="5">
    <location>
        <begin position="221"/>
        <end position="380"/>
    </location>
</feature>
<gene>
    <name evidence="6" type="ORF">IGS67_09115</name>
</gene>
<feature type="region of interest" description="Disordered" evidence="2">
    <location>
        <begin position="658"/>
        <end position="695"/>
    </location>
</feature>
<evidence type="ECO:0000259" key="5">
    <source>
        <dbReference type="SMART" id="SM00701"/>
    </source>
</evidence>
<feature type="domain" description="N-acetylmuramoyl-L-alanine amidase" evidence="4">
    <location>
        <begin position="240"/>
        <end position="411"/>
    </location>
</feature>
<keyword evidence="3" id="KW-0732">Signal</keyword>
<dbReference type="SMART" id="SM00644">
    <property type="entry name" value="Ami_2"/>
    <property type="match status" value="1"/>
</dbReference>
<dbReference type="InterPro" id="IPR036505">
    <property type="entry name" value="Amidase/PGRP_sf"/>
</dbReference>
<dbReference type="SMART" id="SM00701">
    <property type="entry name" value="PGRP"/>
    <property type="match status" value="1"/>
</dbReference>
<dbReference type="InterPro" id="IPR013783">
    <property type="entry name" value="Ig-like_fold"/>
</dbReference>
<dbReference type="PANTHER" id="PTHR11022">
    <property type="entry name" value="PEPTIDOGLYCAN RECOGNITION PROTEIN"/>
    <property type="match status" value="1"/>
</dbReference>
<sequence>MRRLVSAATVAALTVAGLALPVVSMPVAAATPVTPEVVSMTIDGVDARAAAQPGALDAPPEVRTDAATERAVALEDALAPTPVEAVPELVPLASATDPDLAALTPLTRTERFTAVGVTWDAASAEEVLEVTVRIREGGAWSEWVALPESEAVATSDRAGTEPLVSAGADGVQARVRTASGNEPAGVRLDLVDAGSSPADASIGGPGALATASAATASVLRPRVVTRAEWGADEKLRRAWTPQDQSSRLAAMYVHHTVNRNDYARKDAAKLVRSVYAYHTQSMKWPDIGYQFLVDRFGTLYEGRYGAIDTLPIGAQAGGYNTTTIGVSAIGNFENRDDNKNGKVDGPSKAMLESIAQLLAWKAYEHGLDPRGKAKLYTGTSTKSGVHAKPGETITVNVIQGHRDTNITACPGKTLYAKLGSIRTLVDALVDVAVAAHGAAQPVLPAPVPDAHTAQQSPAQLTTQQVYTWQPVAGAVGYELLERPASHGNAFADARGWRTIATVKNPRATLTVSPGVNRLVVVRAVSATGERGAMTDLVRATRPVSQSALTFSASWKKQPSDGAVDGALRATTGKGATLKVSSVRDARRIVLVGEEGPGNGRVSVSVGSIVVGEVSWAADALASAAVRVVDLPAAVSGTVTVRTLDSGTRVALTSLAFPRWESTGTAPGDGGGPGGPTGPAPTPTPPPAPAAPATPKLRAPGATVAPVRLSSTATLRWSAAPRATSYEVHVRTASHGGKLGAWRVAKRTTSRAYTLKLGYGRTAEVGIVAVGDGGRSARAVFPKITRHVSPGTVQRSTGAARWKTVRDARYLRGVAWTTSAKSARLRVKKSKDVRTIQVTAASGRGHGRFAVYAGSKRVATFSTASSRTKHLVRYTVKLSKPFSGTVTVKTLDRRPVRVSAVTTAR</sequence>
<dbReference type="InterPro" id="IPR015510">
    <property type="entry name" value="PGRP"/>
</dbReference>
<feature type="signal peptide" evidence="3">
    <location>
        <begin position="1"/>
        <end position="29"/>
    </location>
</feature>
<dbReference type="Gene3D" id="3.40.80.10">
    <property type="entry name" value="Peptidoglycan recognition protein-like"/>
    <property type="match status" value="1"/>
</dbReference>
<evidence type="ECO:0000256" key="3">
    <source>
        <dbReference type="SAM" id="SignalP"/>
    </source>
</evidence>
<reference evidence="6 7" key="1">
    <citation type="submission" date="2020-09" db="EMBL/GenBank/DDBJ databases">
        <title>Flavimobilis rhizosphaerae sp. nov., isolated from rhizosphere soil of Spartina alterniflora.</title>
        <authorList>
            <person name="Hanqin C."/>
        </authorList>
    </citation>
    <scope>NUCLEOTIDE SEQUENCE [LARGE SCALE GENOMIC DNA]</scope>
    <source>
        <strain evidence="6 7">GY 10621</strain>
    </source>
</reference>
<dbReference type="InterPro" id="IPR002502">
    <property type="entry name" value="Amidase_domain"/>
</dbReference>
<comment type="caution">
    <text evidence="6">The sequence shown here is derived from an EMBL/GenBank/DDBJ whole genome shotgun (WGS) entry which is preliminary data.</text>
</comment>
<dbReference type="PANTHER" id="PTHR11022:SF41">
    <property type="entry name" value="PEPTIDOGLYCAN-RECOGNITION PROTEIN LC-RELATED"/>
    <property type="match status" value="1"/>
</dbReference>
<comment type="similarity">
    <text evidence="1">Belongs to the N-acetylmuramoyl-L-alanine amidase 2 family.</text>
</comment>
<dbReference type="Gene3D" id="2.60.40.10">
    <property type="entry name" value="Immunoglobulins"/>
    <property type="match status" value="1"/>
</dbReference>
<dbReference type="Pfam" id="PF01510">
    <property type="entry name" value="Amidase_2"/>
    <property type="match status" value="1"/>
</dbReference>
<dbReference type="CDD" id="cd06583">
    <property type="entry name" value="PGRP"/>
    <property type="match status" value="1"/>
</dbReference>
<evidence type="ECO:0000256" key="2">
    <source>
        <dbReference type="SAM" id="MobiDB-lite"/>
    </source>
</evidence>
<protein>
    <submittedName>
        <fullName evidence="6">N-acetylmuramoyl-L-alanine amidase</fullName>
    </submittedName>
</protein>
<dbReference type="SUPFAM" id="SSF55846">
    <property type="entry name" value="N-acetylmuramoyl-L-alanine amidase-like"/>
    <property type="match status" value="1"/>
</dbReference>
<evidence type="ECO:0000256" key="1">
    <source>
        <dbReference type="ARBA" id="ARBA00007553"/>
    </source>
</evidence>
<dbReference type="Proteomes" id="UP000642107">
    <property type="component" value="Unassembled WGS sequence"/>
</dbReference>
<keyword evidence="7" id="KW-1185">Reference proteome</keyword>
<dbReference type="InterPro" id="IPR006619">
    <property type="entry name" value="PGRP_domain_met/bac"/>
</dbReference>
<evidence type="ECO:0000259" key="4">
    <source>
        <dbReference type="SMART" id="SM00644"/>
    </source>
</evidence>
<dbReference type="EMBL" id="JACZDF010000004">
    <property type="protein sequence ID" value="MBD9699645.1"/>
    <property type="molecule type" value="Genomic_DNA"/>
</dbReference>
<organism evidence="6 7">
    <name type="scientific">Flavimobilis rhizosphaerae</name>
    <dbReference type="NCBI Taxonomy" id="2775421"/>
    <lineage>
        <taxon>Bacteria</taxon>
        <taxon>Bacillati</taxon>
        <taxon>Actinomycetota</taxon>
        <taxon>Actinomycetes</taxon>
        <taxon>Micrococcales</taxon>
        <taxon>Jonesiaceae</taxon>
        <taxon>Flavimobilis</taxon>
    </lineage>
</organism>
<evidence type="ECO:0000313" key="6">
    <source>
        <dbReference type="EMBL" id="MBD9699645.1"/>
    </source>
</evidence>
<feature type="compositionally biased region" description="Pro residues" evidence="2">
    <location>
        <begin position="675"/>
        <end position="691"/>
    </location>
</feature>
<proteinExistence type="inferred from homology"/>